<sequence length="80" mass="9154">MPVGSFRRLVTQGSKRMPILLTDRRKFFVLPFQIFDLSKIKPSLCRESDKTNETCRRALNMTAITSRRGPKDTNAVVHSS</sequence>
<dbReference type="AlphaFoldDB" id="A0A090E1A0"/>
<gene>
    <name evidence="1" type="ORF">MPL3356_340032</name>
</gene>
<name>A0A090E1A0_MESPL</name>
<evidence type="ECO:0000313" key="2">
    <source>
        <dbReference type="Proteomes" id="UP000045285"/>
    </source>
</evidence>
<reference evidence="2" key="1">
    <citation type="submission" date="2014-08" db="EMBL/GenBank/DDBJ databases">
        <authorList>
            <person name="Moulin L."/>
        </authorList>
    </citation>
    <scope>NUCLEOTIDE SEQUENCE [LARGE SCALE GENOMIC DNA]</scope>
</reference>
<keyword evidence="2" id="KW-1185">Reference proteome</keyword>
<dbReference type="Proteomes" id="UP000045285">
    <property type="component" value="Unassembled WGS sequence"/>
</dbReference>
<protein>
    <submittedName>
        <fullName evidence="1">Uncharacterized protein</fullName>
    </submittedName>
</protein>
<accession>A0A090E1A0</accession>
<organism evidence="1 2">
    <name type="scientific">Mesorhizobium plurifarium</name>
    <dbReference type="NCBI Taxonomy" id="69974"/>
    <lineage>
        <taxon>Bacteria</taxon>
        <taxon>Pseudomonadati</taxon>
        <taxon>Pseudomonadota</taxon>
        <taxon>Alphaproteobacteria</taxon>
        <taxon>Hyphomicrobiales</taxon>
        <taxon>Phyllobacteriaceae</taxon>
        <taxon>Mesorhizobium</taxon>
    </lineage>
</organism>
<evidence type="ECO:0000313" key="1">
    <source>
        <dbReference type="EMBL" id="CDX20810.1"/>
    </source>
</evidence>
<dbReference type="EMBL" id="CCMZ01000028">
    <property type="protein sequence ID" value="CDX20810.1"/>
    <property type="molecule type" value="Genomic_DNA"/>
</dbReference>
<proteinExistence type="predicted"/>